<dbReference type="GO" id="GO:0140078">
    <property type="term" value="F:class I DNA-(apurinic or apyrimidinic site) endonuclease activity"/>
    <property type="evidence" value="ECO:0007669"/>
    <property type="project" value="UniProtKB-EC"/>
</dbReference>
<keyword evidence="2" id="KW-0540">Nuclease</keyword>
<organism evidence="2">
    <name type="scientific">uncultured Thermomicrobiales bacterium</name>
    <dbReference type="NCBI Taxonomy" id="1645740"/>
    <lineage>
        <taxon>Bacteria</taxon>
        <taxon>Pseudomonadati</taxon>
        <taxon>Thermomicrobiota</taxon>
        <taxon>Thermomicrobia</taxon>
        <taxon>Thermomicrobiales</taxon>
        <taxon>environmental samples</taxon>
    </lineage>
</organism>
<dbReference type="AlphaFoldDB" id="A0A6J4UXV4"/>
<proteinExistence type="predicted"/>
<accession>A0A6J4UXV4</accession>
<keyword evidence="2" id="KW-0456">Lyase</keyword>
<reference evidence="2" key="1">
    <citation type="submission" date="2020-02" db="EMBL/GenBank/DDBJ databases">
        <authorList>
            <person name="Meier V. D."/>
        </authorList>
    </citation>
    <scope>NUCLEOTIDE SEQUENCE</scope>
    <source>
        <strain evidence="2">AVDCRST_MAG33</strain>
    </source>
</reference>
<feature type="region of interest" description="Disordered" evidence="1">
    <location>
        <begin position="1"/>
        <end position="86"/>
    </location>
</feature>
<feature type="compositionally biased region" description="Low complexity" evidence="1">
    <location>
        <begin position="40"/>
        <end position="52"/>
    </location>
</feature>
<feature type="non-terminal residue" evidence="2">
    <location>
        <position position="1"/>
    </location>
</feature>
<sequence>GSAAVCHSSVSMSMLTGSPTGGGTSRPRRRSGRPSPSTPPCRTTRRSGSTGCWCRSASTSARRHAHIVRPARCSNSAPRSASWSVA</sequence>
<feature type="compositionally biased region" description="Polar residues" evidence="1">
    <location>
        <begin position="73"/>
        <end position="86"/>
    </location>
</feature>
<keyword evidence="2" id="KW-0255">Endonuclease</keyword>
<protein>
    <submittedName>
        <fullName evidence="2">Endonuclease III</fullName>
        <ecNumber evidence="2">4.2.99.18</ecNumber>
    </submittedName>
</protein>
<keyword evidence="2" id="KW-0378">Hydrolase</keyword>
<feature type="non-terminal residue" evidence="2">
    <location>
        <position position="86"/>
    </location>
</feature>
<dbReference type="EMBL" id="CADCWK010000191">
    <property type="protein sequence ID" value="CAA9562844.1"/>
    <property type="molecule type" value="Genomic_DNA"/>
</dbReference>
<evidence type="ECO:0000313" key="2">
    <source>
        <dbReference type="EMBL" id="CAA9562844.1"/>
    </source>
</evidence>
<evidence type="ECO:0000256" key="1">
    <source>
        <dbReference type="SAM" id="MobiDB-lite"/>
    </source>
</evidence>
<dbReference type="EC" id="4.2.99.18" evidence="2"/>
<name>A0A6J4UXV4_9BACT</name>
<gene>
    <name evidence="2" type="ORF">AVDCRST_MAG33-1816</name>
</gene>